<keyword evidence="2" id="KW-1185">Reference proteome</keyword>
<comment type="caution">
    <text evidence="1">The sequence shown here is derived from an EMBL/GenBank/DDBJ whole genome shotgun (WGS) entry which is preliminary data.</text>
</comment>
<dbReference type="Proteomes" id="UP001185012">
    <property type="component" value="Unassembled WGS sequence"/>
</dbReference>
<dbReference type="PIRSF" id="PIRSF004764">
    <property type="entry name" value="YmfJ"/>
    <property type="match status" value="1"/>
</dbReference>
<dbReference type="EMBL" id="JAVDQG010000001">
    <property type="protein sequence ID" value="MDR6224246.1"/>
    <property type="molecule type" value="Genomic_DNA"/>
</dbReference>
<organism evidence="1 2">
    <name type="scientific">Desmospora profundinema</name>
    <dbReference type="NCBI Taxonomy" id="1571184"/>
    <lineage>
        <taxon>Bacteria</taxon>
        <taxon>Bacillati</taxon>
        <taxon>Bacillota</taxon>
        <taxon>Bacilli</taxon>
        <taxon>Bacillales</taxon>
        <taxon>Thermoactinomycetaceae</taxon>
        <taxon>Desmospora</taxon>
    </lineage>
</organism>
<evidence type="ECO:0008006" key="3">
    <source>
        <dbReference type="Google" id="ProtNLM"/>
    </source>
</evidence>
<gene>
    <name evidence="1" type="ORF">JOE21_000234</name>
</gene>
<dbReference type="Pfam" id="PF11588">
    <property type="entry name" value="DUF3243"/>
    <property type="match status" value="1"/>
</dbReference>
<dbReference type="InterPro" id="IPR038292">
    <property type="entry name" value="YmfJ/YflH_sf"/>
</dbReference>
<dbReference type="InterPro" id="IPR021637">
    <property type="entry name" value="DUF3243"/>
</dbReference>
<dbReference type="RefSeq" id="WP_309861291.1">
    <property type="nucleotide sequence ID" value="NZ_JAVDQG010000001.1"/>
</dbReference>
<dbReference type="InterPro" id="IPR024702">
    <property type="entry name" value="Uncharacterised_YmfJ"/>
</dbReference>
<protein>
    <recommendedName>
        <fullName evidence="3">DUF3243 domain-containing protein</fullName>
    </recommendedName>
</protein>
<name>A0ABU1IHJ7_9BACL</name>
<reference evidence="1 2" key="1">
    <citation type="submission" date="2023-07" db="EMBL/GenBank/DDBJ databases">
        <title>Genomic Encyclopedia of Type Strains, Phase IV (KMG-IV): sequencing the most valuable type-strain genomes for metagenomic binning, comparative biology and taxonomic classification.</title>
        <authorList>
            <person name="Goeker M."/>
        </authorList>
    </citation>
    <scope>NUCLEOTIDE SEQUENCE [LARGE SCALE GENOMIC DNA]</scope>
    <source>
        <strain evidence="1 2">DSM 45903</strain>
    </source>
</reference>
<proteinExistence type="predicted"/>
<evidence type="ECO:0000313" key="2">
    <source>
        <dbReference type="Proteomes" id="UP001185012"/>
    </source>
</evidence>
<dbReference type="Gene3D" id="1.10.760.20">
    <property type="entry name" value="Protein of unknown function DUF3243"/>
    <property type="match status" value="1"/>
</dbReference>
<evidence type="ECO:0000313" key="1">
    <source>
        <dbReference type="EMBL" id="MDR6224246.1"/>
    </source>
</evidence>
<sequence>MSVLNNFEEWKSFLNQRVEQGQSLGMDKETINDVAYQIGDYLAQDIDPKNDQERLLKELWNCADEEEQRMMAGLMVKLVHGGEQRQH</sequence>
<accession>A0ABU1IHJ7</accession>